<name>A0A0L0G6T5_9EUKA</name>
<feature type="region of interest" description="Disordered" evidence="1">
    <location>
        <begin position="182"/>
        <end position="205"/>
    </location>
</feature>
<dbReference type="GeneID" id="25904316"/>
<accession>A0A0L0G6T5</accession>
<organism evidence="2 3">
    <name type="scientific">Sphaeroforma arctica JP610</name>
    <dbReference type="NCBI Taxonomy" id="667725"/>
    <lineage>
        <taxon>Eukaryota</taxon>
        <taxon>Ichthyosporea</taxon>
        <taxon>Ichthyophonida</taxon>
        <taxon>Sphaeroforma</taxon>
    </lineage>
</organism>
<dbReference type="AlphaFoldDB" id="A0A0L0G6T5"/>
<reference evidence="2 3" key="1">
    <citation type="submission" date="2011-02" db="EMBL/GenBank/DDBJ databases">
        <title>The Genome Sequence of Sphaeroforma arctica JP610.</title>
        <authorList>
            <consortium name="The Broad Institute Genome Sequencing Platform"/>
            <person name="Russ C."/>
            <person name="Cuomo C."/>
            <person name="Young S.K."/>
            <person name="Zeng Q."/>
            <person name="Gargeya S."/>
            <person name="Alvarado L."/>
            <person name="Berlin A."/>
            <person name="Chapman S.B."/>
            <person name="Chen Z."/>
            <person name="Freedman E."/>
            <person name="Gellesch M."/>
            <person name="Goldberg J."/>
            <person name="Griggs A."/>
            <person name="Gujja S."/>
            <person name="Heilman E."/>
            <person name="Heiman D."/>
            <person name="Howarth C."/>
            <person name="Mehta T."/>
            <person name="Neiman D."/>
            <person name="Pearson M."/>
            <person name="Roberts A."/>
            <person name="Saif S."/>
            <person name="Shea T."/>
            <person name="Shenoy N."/>
            <person name="Sisk P."/>
            <person name="Stolte C."/>
            <person name="Sykes S."/>
            <person name="White J."/>
            <person name="Yandava C."/>
            <person name="Burger G."/>
            <person name="Gray M.W."/>
            <person name="Holland P.W.H."/>
            <person name="King N."/>
            <person name="Lang F.B.F."/>
            <person name="Roger A.J."/>
            <person name="Ruiz-Trillo I."/>
            <person name="Haas B."/>
            <person name="Nusbaum C."/>
            <person name="Birren B."/>
        </authorList>
    </citation>
    <scope>NUCLEOTIDE SEQUENCE [LARGE SCALE GENOMIC DNA]</scope>
    <source>
        <strain evidence="2 3">JP610</strain>
    </source>
</reference>
<dbReference type="Proteomes" id="UP000054560">
    <property type="component" value="Unassembled WGS sequence"/>
</dbReference>
<evidence type="ECO:0000313" key="3">
    <source>
        <dbReference type="Proteomes" id="UP000054560"/>
    </source>
</evidence>
<evidence type="ECO:0000313" key="2">
    <source>
        <dbReference type="EMBL" id="KNC83948.1"/>
    </source>
</evidence>
<keyword evidence="3" id="KW-1185">Reference proteome</keyword>
<gene>
    <name evidence="2" type="ORF">SARC_03812</name>
</gene>
<evidence type="ECO:0000256" key="1">
    <source>
        <dbReference type="SAM" id="MobiDB-lite"/>
    </source>
</evidence>
<sequence length="372" mass="40533">MQEIDTAPPRCTCACSCGARPAFALDVVTSATNTTSPAKLPSTVAISPTSKSSEVSAKPNALPSMHNRKNAKITPSQLTLENTNFDIDIRDGDTIGTDVLSEATVLAHTNGTEQESIHSLQNVDLDGGGVSSTVHYTTHTDKTEPRDASLSHVSSAYDMNKLMSPNALRLFFMDEYSPSPRGKKVVAGPTPLAPWQRSHTGPDLSIKDSRVTATRKKIAATSSNGDSTDMVTSDSLLEEDTVLGVGNGEKRNSVTVGVLDRIVHREEGDEVTFGRLVKQQSLLRRRVNSHNGLLNFHELMGLFGVPTTPHSMKLAQEVEVPDDPDVFHTANCDILDLLLNFGREVSDLRTLRHEHEVFPMSISFTVAYRDIW</sequence>
<dbReference type="EMBL" id="KQ241798">
    <property type="protein sequence ID" value="KNC83948.1"/>
    <property type="molecule type" value="Genomic_DNA"/>
</dbReference>
<feature type="region of interest" description="Disordered" evidence="1">
    <location>
        <begin position="33"/>
        <end position="67"/>
    </location>
</feature>
<dbReference type="RefSeq" id="XP_014157850.1">
    <property type="nucleotide sequence ID" value="XM_014302375.1"/>
</dbReference>
<proteinExistence type="predicted"/>
<feature type="compositionally biased region" description="Polar residues" evidence="1">
    <location>
        <begin position="44"/>
        <end position="55"/>
    </location>
</feature>
<protein>
    <submittedName>
        <fullName evidence="2">Uncharacterized protein</fullName>
    </submittedName>
</protein>